<evidence type="ECO:0000313" key="5">
    <source>
        <dbReference type="Proteomes" id="UP000286246"/>
    </source>
</evidence>
<dbReference type="Proteomes" id="UP000286246">
    <property type="component" value="Unassembled WGS sequence"/>
</dbReference>
<keyword evidence="1" id="KW-1133">Transmembrane helix</keyword>
<keyword evidence="1" id="KW-0812">Transmembrane</keyword>
<feature type="domain" description="Protein FecR C-terminal" evidence="3">
    <location>
        <begin position="281"/>
        <end position="349"/>
    </location>
</feature>
<dbReference type="EMBL" id="RAPY01000001">
    <property type="protein sequence ID" value="RKE56955.1"/>
    <property type="molecule type" value="Genomic_DNA"/>
</dbReference>
<dbReference type="PANTHER" id="PTHR30273:SF2">
    <property type="entry name" value="PROTEIN FECR"/>
    <property type="match status" value="1"/>
</dbReference>
<feature type="domain" description="FecR protein" evidence="2">
    <location>
        <begin position="122"/>
        <end position="217"/>
    </location>
</feature>
<protein>
    <submittedName>
        <fullName evidence="4">FecR family protein</fullName>
    </submittedName>
</protein>
<dbReference type="Gene3D" id="3.55.50.30">
    <property type="match status" value="1"/>
</dbReference>
<name>A0A420BK04_SPHD1</name>
<sequence length="351" mass="40264">MFSSEEEYFLFLANRLLEGTLTAEERIVLDNLLRADENKRQFIAFLESEQEERQNIEAEIIYEKSKPIELVADRDSNVHPFLNHKKIKIISIAASILMVFGLLTFWSIKRDKEENIDSEWQTIVTGKGERKSIKLSDGSEVWLNNESTLRLKSGFGKTDRVLQLIGEGYFSIAKNPNLPLTIKTAHAEVLVLGTKFNLRAIPDENITTTSLIEGKVQLKVVENKQTKTYELLPGNKISVVNSVLEPSHNKSKHAVIQQQVAFEKLDIVETEATETLWMKNRLVLKGDDFNAVARKMERWFGKPVVIKTERLAEQHVTGIFEETTSEEFLDMIKRTGIKLNYYTLNDTLYVK</sequence>
<evidence type="ECO:0000313" key="4">
    <source>
        <dbReference type="EMBL" id="RKE56955.1"/>
    </source>
</evidence>
<keyword evidence="5" id="KW-1185">Reference proteome</keyword>
<dbReference type="InterPro" id="IPR012373">
    <property type="entry name" value="Ferrdict_sens_TM"/>
</dbReference>
<dbReference type="RefSeq" id="WP_167457214.1">
    <property type="nucleotide sequence ID" value="NZ_RAPY01000001.1"/>
</dbReference>
<dbReference type="PIRSF" id="PIRSF018266">
    <property type="entry name" value="FecR"/>
    <property type="match status" value="1"/>
</dbReference>
<accession>A0A420BK04</accession>
<keyword evidence="1" id="KW-0472">Membrane</keyword>
<gene>
    <name evidence="4" type="ORF">DFQ12_1829</name>
</gene>
<dbReference type="InterPro" id="IPR006860">
    <property type="entry name" value="FecR"/>
</dbReference>
<dbReference type="Pfam" id="PF04773">
    <property type="entry name" value="FecR"/>
    <property type="match status" value="1"/>
</dbReference>
<dbReference type="AlphaFoldDB" id="A0A420BK04"/>
<evidence type="ECO:0000259" key="3">
    <source>
        <dbReference type="Pfam" id="PF16344"/>
    </source>
</evidence>
<comment type="caution">
    <text evidence="4">The sequence shown here is derived from an EMBL/GenBank/DDBJ whole genome shotgun (WGS) entry which is preliminary data.</text>
</comment>
<evidence type="ECO:0000259" key="2">
    <source>
        <dbReference type="Pfam" id="PF04773"/>
    </source>
</evidence>
<dbReference type="Pfam" id="PF16344">
    <property type="entry name" value="FecR_C"/>
    <property type="match status" value="1"/>
</dbReference>
<reference evidence="4 5" key="1">
    <citation type="submission" date="2018-09" db="EMBL/GenBank/DDBJ databases">
        <title>Genomic Encyclopedia of Type Strains, Phase III (KMG-III): the genomes of soil and plant-associated and newly described type strains.</title>
        <authorList>
            <person name="Whitman W."/>
        </authorList>
    </citation>
    <scope>NUCLEOTIDE SEQUENCE [LARGE SCALE GENOMIC DNA]</scope>
    <source>
        <strain evidence="4 5">CECT 7938</strain>
    </source>
</reference>
<dbReference type="InterPro" id="IPR032508">
    <property type="entry name" value="FecR_C"/>
</dbReference>
<dbReference type="PANTHER" id="PTHR30273">
    <property type="entry name" value="PERIPLASMIC SIGNAL SENSOR AND SIGMA FACTOR ACTIVATOR FECR-RELATED"/>
    <property type="match status" value="1"/>
</dbReference>
<dbReference type="GO" id="GO:0016989">
    <property type="term" value="F:sigma factor antagonist activity"/>
    <property type="evidence" value="ECO:0007669"/>
    <property type="project" value="TreeGrafter"/>
</dbReference>
<evidence type="ECO:0000256" key="1">
    <source>
        <dbReference type="SAM" id="Phobius"/>
    </source>
</evidence>
<organism evidence="4 5">
    <name type="scientific">Sphingobacterium detergens</name>
    <dbReference type="NCBI Taxonomy" id="1145106"/>
    <lineage>
        <taxon>Bacteria</taxon>
        <taxon>Pseudomonadati</taxon>
        <taxon>Bacteroidota</taxon>
        <taxon>Sphingobacteriia</taxon>
        <taxon>Sphingobacteriales</taxon>
        <taxon>Sphingobacteriaceae</taxon>
        <taxon>Sphingobacterium</taxon>
    </lineage>
</organism>
<feature type="transmembrane region" description="Helical" evidence="1">
    <location>
        <begin position="89"/>
        <end position="108"/>
    </location>
</feature>
<dbReference type="Gene3D" id="2.60.120.1440">
    <property type="match status" value="1"/>
</dbReference>
<proteinExistence type="predicted"/>